<keyword evidence="3" id="KW-1185">Reference proteome</keyword>
<name>A0A974GVB3_SEDHY</name>
<feature type="transmembrane region" description="Helical" evidence="1">
    <location>
        <begin position="61"/>
        <end position="82"/>
    </location>
</feature>
<dbReference type="Proteomes" id="UP000611629">
    <property type="component" value="Unassembled WGS sequence"/>
</dbReference>
<accession>A0A974GVB3</accession>
<dbReference type="RefSeq" id="WP_179236864.1">
    <property type="nucleotide sequence ID" value="NZ_JACBNQ010000002.1"/>
</dbReference>
<dbReference type="AlphaFoldDB" id="A0A974GVB3"/>
<dbReference type="InterPro" id="IPR008910">
    <property type="entry name" value="MSC_TM_helix"/>
</dbReference>
<feature type="transmembrane region" description="Helical" evidence="1">
    <location>
        <begin position="20"/>
        <end position="40"/>
    </location>
</feature>
<protein>
    <submittedName>
        <fullName evidence="2">Mechanosensitive ion channel</fullName>
    </submittedName>
</protein>
<feature type="transmembrane region" description="Helical" evidence="1">
    <location>
        <begin position="322"/>
        <end position="343"/>
    </location>
</feature>
<gene>
    <name evidence="2" type="ORF">HZF24_03375</name>
</gene>
<proteinExistence type="predicted"/>
<feature type="transmembrane region" description="Helical" evidence="1">
    <location>
        <begin position="159"/>
        <end position="178"/>
    </location>
</feature>
<evidence type="ECO:0000256" key="1">
    <source>
        <dbReference type="SAM" id="Phobius"/>
    </source>
</evidence>
<reference evidence="2" key="1">
    <citation type="submission" date="2020-07" db="EMBL/GenBank/DDBJ databases">
        <title>Genomic analysis of a strain of Sedimentibacter Hydroxybenzoicus DSM7310.</title>
        <authorList>
            <person name="Ma S."/>
        </authorList>
    </citation>
    <scope>NUCLEOTIDE SEQUENCE</scope>
    <source>
        <strain evidence="2">DSM 7310</strain>
    </source>
</reference>
<dbReference type="PANTHER" id="PTHR30221:SF1">
    <property type="entry name" value="SMALL-CONDUCTANCE MECHANOSENSITIVE CHANNEL"/>
    <property type="match status" value="1"/>
</dbReference>
<organism evidence="2 3">
    <name type="scientific">Sedimentibacter hydroxybenzoicus DSM 7310</name>
    <dbReference type="NCBI Taxonomy" id="1123245"/>
    <lineage>
        <taxon>Bacteria</taxon>
        <taxon>Bacillati</taxon>
        <taxon>Bacillota</taxon>
        <taxon>Tissierellia</taxon>
        <taxon>Sedimentibacter</taxon>
    </lineage>
</organism>
<keyword evidence="1" id="KW-0812">Transmembrane</keyword>
<dbReference type="InterPro" id="IPR045275">
    <property type="entry name" value="MscS_archaea/bacteria_type"/>
</dbReference>
<comment type="caution">
    <text evidence="2">The sequence shown here is derived from an EMBL/GenBank/DDBJ whole genome shotgun (WGS) entry which is preliminary data.</text>
</comment>
<dbReference type="Gene3D" id="1.10.287.1260">
    <property type="match status" value="1"/>
</dbReference>
<dbReference type="Pfam" id="PF05552">
    <property type="entry name" value="MS_channel_1st_1"/>
    <property type="match status" value="2"/>
</dbReference>
<dbReference type="NCBIfam" id="NF033912">
    <property type="entry name" value="msc"/>
    <property type="match status" value="1"/>
</dbReference>
<evidence type="ECO:0000313" key="2">
    <source>
        <dbReference type="EMBL" id="NYB73176.1"/>
    </source>
</evidence>
<feature type="transmembrane region" description="Helical" evidence="1">
    <location>
        <begin position="102"/>
        <end position="125"/>
    </location>
</feature>
<keyword evidence="1" id="KW-1133">Transmembrane helix</keyword>
<feature type="transmembrane region" description="Helical" evidence="1">
    <location>
        <begin position="253"/>
        <end position="273"/>
    </location>
</feature>
<evidence type="ECO:0000313" key="3">
    <source>
        <dbReference type="Proteomes" id="UP000611629"/>
    </source>
</evidence>
<sequence>MNGIFNIFTSLVPVGLWSVIKAAAILVLAFVVATFIKKIALKLLDKIHLGKKLSDDEAEKINGFVGNLIYLLAFLLFVPDIFSSLGMSSISAPITGLLNTILGYIPNILAASIILIVGLLVARLVRQLLIPVFDKIKVDKLQEKVGVDVPETAKLSSTLAYIVYVLILIPVIITALNALNIEAISQPAIGTLNDIINFIPNIVVGLIIIVVGFMIGKFGGQIVEKLVAASGLDAKLTSVLDGRMKNFLISKSVGIVVQVVITIFFVVEGINILNLQVLTNAGAAIIGYMPNALAAVLILAGSILLSSVAARFLEKYSHTYAIIVKCAIMTIGSFMILSQLGIANTLVNAAFILLIGALAVAFAVAFGLGGRAFAGNVLKRLEERTFNKDSEEK</sequence>
<feature type="transmembrane region" description="Helical" evidence="1">
    <location>
        <begin position="285"/>
        <end position="310"/>
    </location>
</feature>
<dbReference type="GO" id="GO:0008381">
    <property type="term" value="F:mechanosensitive monoatomic ion channel activity"/>
    <property type="evidence" value="ECO:0007669"/>
    <property type="project" value="InterPro"/>
</dbReference>
<dbReference type="PANTHER" id="PTHR30221">
    <property type="entry name" value="SMALL-CONDUCTANCE MECHANOSENSITIVE CHANNEL"/>
    <property type="match status" value="1"/>
</dbReference>
<dbReference type="EMBL" id="JACBNQ010000002">
    <property type="protein sequence ID" value="NYB73176.1"/>
    <property type="molecule type" value="Genomic_DNA"/>
</dbReference>
<keyword evidence="1" id="KW-0472">Membrane</keyword>
<feature type="transmembrane region" description="Helical" evidence="1">
    <location>
        <begin position="198"/>
        <end position="216"/>
    </location>
</feature>
<feature type="transmembrane region" description="Helical" evidence="1">
    <location>
        <begin position="349"/>
        <end position="374"/>
    </location>
</feature>